<dbReference type="InterPro" id="IPR057991">
    <property type="entry name" value="TPR_TAF2_C"/>
</dbReference>
<dbReference type="Gene3D" id="1.10.390.10">
    <property type="entry name" value="Neutral Protease Domain 2"/>
    <property type="match status" value="1"/>
</dbReference>
<comment type="caution">
    <text evidence="3">The sequence shown here is derived from an EMBL/GenBank/DDBJ whole genome shotgun (WGS) entry which is preliminary data.</text>
</comment>
<dbReference type="AlphaFoldDB" id="A0AAD4DNS5"/>
<protein>
    <recommendedName>
        <fullName evidence="5">Transcription initiation factor TFIID subunit 2</fullName>
    </recommendedName>
</protein>
<gene>
    <name evidence="3" type="ORF">F5891DRAFT_1200569</name>
</gene>
<dbReference type="InterPro" id="IPR037813">
    <property type="entry name" value="TAF2"/>
</dbReference>
<dbReference type="RefSeq" id="XP_041216698.1">
    <property type="nucleotide sequence ID" value="XM_041368831.1"/>
</dbReference>
<dbReference type="GO" id="GO:0000976">
    <property type="term" value="F:transcription cis-regulatory region binding"/>
    <property type="evidence" value="ECO:0007669"/>
    <property type="project" value="TreeGrafter"/>
</dbReference>
<sequence>MKFYSTEFGSYPFGSYKVVAVDEMPVQRFDSSTLSIITVDLLHGEDSIEQVLETRQALSYALACQWMGINIQQKTWSDTWLVNGLALLKRDMQRVVEWDNGSMPPICQPQHNDPPDSMTLPFVNLKAPLVLHILDRRLCKSGTSLGLPRVLPKIFLSAMSGELQNNALSTHSFLRTCRKEEDGSRDHDATRFASIQGVEHNEVSKLLHRPVPFFEGQMTVRIHEADGTPYEHVLDIRSSFKRFEVPFNTKYKRIRRNTKRYLARQAAAQAAAEGDAEAAEAMGLIDMGFRLEIWEKEKEQENWKVADWTEEDEQVMSGATYEWIRMDADFEWIAAIAFEQPDFMWVSQLQRDRDVVAQLEVVNALAKQSTAIVSSTFTKTVPVSNYYYRIRCEAAMALVHCAIRKLDFLGLFQFKLFLRYCYEPEDPNQDLFAHTYVPKPNDFSDLAEYFVRKSLVHAISQVRFENGKTPSVVRQFLVDQLRYNDSTANPYSDAFYICTVISAVACATVSITPPERGELLREEVRSEHTTEDANLMKQAIDEVSRYRSMDGLIPSPKNVATTAVLEFYLILTTANLIPNDLWVFFPLTRYAIMVVYSTSSDCLPVKPIIFKFVSLPSMAKWYTPAIMRYVLAIMANDPSRVVRRHVARSACQSLALLVSMGEMKNSIKDTESLLIEEDGSLPEKSKEAKKSEVDMMIAGYTFVLGKYENEAIGLEEKVTLRDYEGRVYVQEALLN</sequence>
<dbReference type="Pfam" id="PF25316">
    <property type="entry name" value="TAF2_3rd"/>
    <property type="match status" value="1"/>
</dbReference>
<dbReference type="Proteomes" id="UP001195769">
    <property type="component" value="Unassembled WGS sequence"/>
</dbReference>
<dbReference type="SUPFAM" id="SSF55486">
    <property type="entry name" value="Metalloproteases ('zincins'), catalytic domain"/>
    <property type="match status" value="1"/>
</dbReference>
<dbReference type="InterPro" id="IPR057345">
    <property type="entry name" value="Ig-like_TAF2"/>
</dbReference>
<dbReference type="GO" id="GO:0005669">
    <property type="term" value="C:transcription factor TFIID complex"/>
    <property type="evidence" value="ECO:0007669"/>
    <property type="project" value="InterPro"/>
</dbReference>
<accession>A0AAD4DNS5</accession>
<dbReference type="GO" id="GO:0006367">
    <property type="term" value="P:transcription initiation at RNA polymerase II promoter"/>
    <property type="evidence" value="ECO:0007669"/>
    <property type="project" value="TreeGrafter"/>
</dbReference>
<organism evidence="3 4">
    <name type="scientific">Suillus fuscotomentosus</name>
    <dbReference type="NCBI Taxonomy" id="1912939"/>
    <lineage>
        <taxon>Eukaryota</taxon>
        <taxon>Fungi</taxon>
        <taxon>Dikarya</taxon>
        <taxon>Basidiomycota</taxon>
        <taxon>Agaricomycotina</taxon>
        <taxon>Agaricomycetes</taxon>
        <taxon>Agaricomycetidae</taxon>
        <taxon>Boletales</taxon>
        <taxon>Suillineae</taxon>
        <taxon>Suillaceae</taxon>
        <taxon>Suillus</taxon>
    </lineage>
</organism>
<dbReference type="InterPro" id="IPR027268">
    <property type="entry name" value="Peptidase_M4/M1_CTD_sf"/>
</dbReference>
<dbReference type="GeneID" id="64663129"/>
<dbReference type="PANTHER" id="PTHR15137">
    <property type="entry name" value="TRANSCRIPTION INITIATION FACTOR TFIID"/>
    <property type="match status" value="1"/>
</dbReference>
<dbReference type="PANTHER" id="PTHR15137:SF9">
    <property type="entry name" value="TRANSCRIPTION INITIATION FACTOR TFIID SUBUNIT 2"/>
    <property type="match status" value="1"/>
</dbReference>
<dbReference type="GO" id="GO:0016251">
    <property type="term" value="F:RNA polymerase II general transcription initiation factor activity"/>
    <property type="evidence" value="ECO:0007669"/>
    <property type="project" value="TreeGrafter"/>
</dbReference>
<dbReference type="GO" id="GO:0003682">
    <property type="term" value="F:chromatin binding"/>
    <property type="evidence" value="ECO:0007669"/>
    <property type="project" value="TreeGrafter"/>
</dbReference>
<feature type="domain" description="Transcription initiation factor TFIID subunit 2 TPR repeats" evidence="2">
    <location>
        <begin position="342"/>
        <end position="653"/>
    </location>
</feature>
<evidence type="ECO:0000313" key="4">
    <source>
        <dbReference type="Proteomes" id="UP001195769"/>
    </source>
</evidence>
<proteinExistence type="predicted"/>
<name>A0AAD4DNS5_9AGAM</name>
<feature type="domain" description="Transcription initiation factor TFIID subunit 2 Ig-like" evidence="1">
    <location>
        <begin position="205"/>
        <end position="341"/>
    </location>
</feature>
<evidence type="ECO:0008006" key="5">
    <source>
        <dbReference type="Google" id="ProtNLM"/>
    </source>
</evidence>
<evidence type="ECO:0000259" key="1">
    <source>
        <dbReference type="Pfam" id="PF25316"/>
    </source>
</evidence>
<reference evidence="3" key="1">
    <citation type="journal article" date="2020" name="New Phytol.">
        <title>Comparative genomics reveals dynamic genome evolution in host specialist ectomycorrhizal fungi.</title>
        <authorList>
            <person name="Lofgren L.A."/>
            <person name="Nguyen N.H."/>
            <person name="Vilgalys R."/>
            <person name="Ruytinx J."/>
            <person name="Liao H.L."/>
            <person name="Branco S."/>
            <person name="Kuo A."/>
            <person name="LaButti K."/>
            <person name="Lipzen A."/>
            <person name="Andreopoulos W."/>
            <person name="Pangilinan J."/>
            <person name="Riley R."/>
            <person name="Hundley H."/>
            <person name="Na H."/>
            <person name="Barry K."/>
            <person name="Grigoriev I.V."/>
            <person name="Stajich J.E."/>
            <person name="Kennedy P.G."/>
        </authorList>
    </citation>
    <scope>NUCLEOTIDE SEQUENCE</scope>
    <source>
        <strain evidence="3">FC203</strain>
    </source>
</reference>
<keyword evidence="4" id="KW-1185">Reference proteome</keyword>
<dbReference type="EMBL" id="JABBWK010000244">
    <property type="protein sequence ID" value="KAG1886857.1"/>
    <property type="molecule type" value="Genomic_DNA"/>
</dbReference>
<dbReference type="Pfam" id="PF25577">
    <property type="entry name" value="TPR_TAF2_C"/>
    <property type="match status" value="1"/>
</dbReference>
<evidence type="ECO:0000259" key="2">
    <source>
        <dbReference type="Pfam" id="PF25577"/>
    </source>
</evidence>
<evidence type="ECO:0000313" key="3">
    <source>
        <dbReference type="EMBL" id="KAG1886857.1"/>
    </source>
</evidence>